<comment type="caution">
    <text evidence="1">The sequence shown here is derived from an EMBL/GenBank/DDBJ whole genome shotgun (WGS) entry which is preliminary data.</text>
</comment>
<organism evidence="1 2">
    <name type="scientific">Cichorium intybus</name>
    <name type="common">Chicory</name>
    <dbReference type="NCBI Taxonomy" id="13427"/>
    <lineage>
        <taxon>Eukaryota</taxon>
        <taxon>Viridiplantae</taxon>
        <taxon>Streptophyta</taxon>
        <taxon>Embryophyta</taxon>
        <taxon>Tracheophyta</taxon>
        <taxon>Spermatophyta</taxon>
        <taxon>Magnoliopsida</taxon>
        <taxon>eudicotyledons</taxon>
        <taxon>Gunneridae</taxon>
        <taxon>Pentapetalae</taxon>
        <taxon>asterids</taxon>
        <taxon>campanulids</taxon>
        <taxon>Asterales</taxon>
        <taxon>Asteraceae</taxon>
        <taxon>Cichorioideae</taxon>
        <taxon>Cichorieae</taxon>
        <taxon>Cichoriinae</taxon>
        <taxon>Cichorium</taxon>
    </lineage>
</organism>
<accession>A0ACB9E254</accession>
<dbReference type="EMBL" id="CM042012">
    <property type="protein sequence ID" value="KAI3752851.1"/>
    <property type="molecule type" value="Genomic_DNA"/>
</dbReference>
<proteinExistence type="predicted"/>
<gene>
    <name evidence="1" type="ORF">L2E82_24890</name>
</gene>
<protein>
    <submittedName>
        <fullName evidence="1">Uncharacterized protein</fullName>
    </submittedName>
</protein>
<evidence type="ECO:0000313" key="1">
    <source>
        <dbReference type="EMBL" id="KAI3752851.1"/>
    </source>
</evidence>
<dbReference type="Proteomes" id="UP001055811">
    <property type="component" value="Linkage Group LG04"/>
</dbReference>
<keyword evidence="2" id="KW-1185">Reference proteome</keyword>
<reference evidence="1 2" key="2">
    <citation type="journal article" date="2022" name="Mol. Ecol. Resour.">
        <title>The genomes of chicory, endive, great burdock and yacon provide insights into Asteraceae paleo-polyploidization history and plant inulin production.</title>
        <authorList>
            <person name="Fan W."/>
            <person name="Wang S."/>
            <person name="Wang H."/>
            <person name="Wang A."/>
            <person name="Jiang F."/>
            <person name="Liu H."/>
            <person name="Zhao H."/>
            <person name="Xu D."/>
            <person name="Zhang Y."/>
        </authorList>
    </citation>
    <scope>NUCLEOTIDE SEQUENCE [LARGE SCALE GENOMIC DNA]</scope>
    <source>
        <strain evidence="2">cv. Punajuju</strain>
        <tissue evidence="1">Leaves</tissue>
    </source>
</reference>
<reference evidence="2" key="1">
    <citation type="journal article" date="2022" name="Mol. Ecol. Resour.">
        <title>The genomes of chicory, endive, great burdock and yacon provide insights into Asteraceae palaeo-polyploidization history and plant inulin production.</title>
        <authorList>
            <person name="Fan W."/>
            <person name="Wang S."/>
            <person name="Wang H."/>
            <person name="Wang A."/>
            <person name="Jiang F."/>
            <person name="Liu H."/>
            <person name="Zhao H."/>
            <person name="Xu D."/>
            <person name="Zhang Y."/>
        </authorList>
    </citation>
    <scope>NUCLEOTIDE SEQUENCE [LARGE SCALE GENOMIC DNA]</scope>
    <source>
        <strain evidence="2">cv. Punajuju</strain>
    </source>
</reference>
<sequence length="78" mass="8955">MVKPLEFCCCRYCKKHWNLVTVDTAREFGEGDTQTLSNEEMKTDDRWGPRSLTDGEDDDVWDGGAYQTDDDSNGGKQW</sequence>
<name>A0ACB9E254_CICIN</name>
<evidence type="ECO:0000313" key="2">
    <source>
        <dbReference type="Proteomes" id="UP001055811"/>
    </source>
</evidence>